<reference evidence="3 4" key="1">
    <citation type="submission" date="2024-04" db="EMBL/GenBank/DDBJ databases">
        <title>Tritrichomonas musculus Genome.</title>
        <authorList>
            <person name="Alves-Ferreira E."/>
            <person name="Grigg M."/>
            <person name="Lorenzi H."/>
            <person name="Galac M."/>
        </authorList>
    </citation>
    <scope>NUCLEOTIDE SEQUENCE [LARGE SCALE GENOMIC DNA]</scope>
    <source>
        <strain evidence="3 4">EAF2021</strain>
    </source>
</reference>
<dbReference type="GO" id="GO:0004180">
    <property type="term" value="F:carboxypeptidase activity"/>
    <property type="evidence" value="ECO:0007669"/>
    <property type="project" value="UniProtKB-KW"/>
</dbReference>
<dbReference type="PANTHER" id="PTHR19321:SF41">
    <property type="entry name" value="FASCETTO-RELATED"/>
    <property type="match status" value="1"/>
</dbReference>
<organism evidence="3 4">
    <name type="scientific">Tritrichomonas musculus</name>
    <dbReference type="NCBI Taxonomy" id="1915356"/>
    <lineage>
        <taxon>Eukaryota</taxon>
        <taxon>Metamonada</taxon>
        <taxon>Parabasalia</taxon>
        <taxon>Tritrichomonadida</taxon>
        <taxon>Tritrichomonadidae</taxon>
        <taxon>Tritrichomonas</taxon>
    </lineage>
</organism>
<accession>A0ABR2HE13</accession>
<evidence type="ECO:0000313" key="4">
    <source>
        <dbReference type="Proteomes" id="UP001470230"/>
    </source>
</evidence>
<evidence type="ECO:0000313" key="3">
    <source>
        <dbReference type="EMBL" id="KAK8844986.1"/>
    </source>
</evidence>
<name>A0ABR2HE13_9EUKA</name>
<proteinExistence type="predicted"/>
<dbReference type="EMBL" id="JAPFFF010000031">
    <property type="protein sequence ID" value="KAK8844986.1"/>
    <property type="molecule type" value="Genomic_DNA"/>
</dbReference>
<dbReference type="PANTHER" id="PTHR19321">
    <property type="entry name" value="PROTEIN REGULATOR OF CYTOKINESIS 1 PRC1-RELATED"/>
    <property type="match status" value="1"/>
</dbReference>
<evidence type="ECO:0000256" key="1">
    <source>
        <dbReference type="SAM" id="Coils"/>
    </source>
</evidence>
<feature type="coiled-coil region" evidence="1">
    <location>
        <begin position="47"/>
        <end position="74"/>
    </location>
</feature>
<gene>
    <name evidence="3" type="ORF">M9Y10_021159</name>
</gene>
<evidence type="ECO:0000256" key="2">
    <source>
        <dbReference type="SAM" id="MobiDB-lite"/>
    </source>
</evidence>
<keyword evidence="3" id="KW-0645">Protease</keyword>
<keyword evidence="3" id="KW-0121">Carboxypeptidase</keyword>
<feature type="compositionally biased region" description="Polar residues" evidence="2">
    <location>
        <begin position="459"/>
        <end position="475"/>
    </location>
</feature>
<protein>
    <submittedName>
        <fullName evidence="3">Carboxypeptidase C prc1</fullName>
    </submittedName>
</protein>
<dbReference type="Gene3D" id="1.20.58.1520">
    <property type="match status" value="1"/>
</dbReference>
<sequence>MNKQLVTFSIEPNLERMWKYLGVVDEERENQIQNLREALMEAYHGFVEQVSRSCEELRSELFETQEDFKRVQKAYADTKVNLPLKPNLPYREQIAATQRAIEKIQEIYRPRLQDFNYIHKQLLEMFENLGIPNDERGDFSEIGETDLSESRLQLFKKRLEELMIEYQQRSALIKSYYDNILDLKEQLNEPLPDTVIQIFEQDLCDNYSVQILSDTQNEFQKLKEDRVNQVDTLNDKITYYYDILCIDPTDQIERTTEITTQNIENLQNEVQFLKETSRKRFPVVIQELNKSITKICDDMSIPLKMRPHFTGSSIEKQANFLKAELENLKQIQILSRPIIDLISEIESQKEYLEPPSSFYNRSTSSRQYIELERQRKNAKEQIPNLEKKLYSMLVDFQNKTGQDFYFNNTKIIDTLDPGKLVDDEKASSIAASRKLLYQKMNDSLYSGSPFRKPAKTPTRGKTSKVSTYTLTPVQK</sequence>
<keyword evidence="3" id="KW-0378">Hydrolase</keyword>
<dbReference type="InterPro" id="IPR007145">
    <property type="entry name" value="MAP65_Ase1_PRC1"/>
</dbReference>
<comment type="caution">
    <text evidence="3">The sequence shown here is derived from an EMBL/GenBank/DDBJ whole genome shotgun (WGS) entry which is preliminary data.</text>
</comment>
<feature type="coiled-coil region" evidence="1">
    <location>
        <begin position="249"/>
        <end position="276"/>
    </location>
</feature>
<feature type="coiled-coil region" evidence="1">
    <location>
        <begin position="361"/>
        <end position="388"/>
    </location>
</feature>
<keyword evidence="1" id="KW-0175">Coiled coil</keyword>
<dbReference type="Pfam" id="PF03999">
    <property type="entry name" value="MAP65_ASE1"/>
    <property type="match status" value="1"/>
</dbReference>
<dbReference type="Proteomes" id="UP001470230">
    <property type="component" value="Unassembled WGS sequence"/>
</dbReference>
<keyword evidence="4" id="KW-1185">Reference proteome</keyword>
<feature type="region of interest" description="Disordered" evidence="2">
    <location>
        <begin position="444"/>
        <end position="475"/>
    </location>
</feature>